<evidence type="ECO:0000256" key="1">
    <source>
        <dbReference type="SAM" id="MobiDB-lite"/>
    </source>
</evidence>
<sequence length="230" mass="25095">MSQNPEAKEQSANQFAPLRNLAVERPRYADEDCNDVDSEDSERRDEESGPLDYIEVGEEIFIVLVSRFGGESERDVDAGNDFEKALEDGGEVGRGASDDPELFVAPVFFEGDARPFDFEDGEEGEGEGDEEQVDEEGGVEGLDDEFAGKEGDSGKKAVDDEEDGSEGVDTDVDVGDALEEFQAGAREQSIVLGEEDLYGPCSPPQHLMQAVCQVDRCSPSKRVTFRNAIH</sequence>
<keyword evidence="3" id="KW-1185">Reference proteome</keyword>
<dbReference type="EMBL" id="JAGFBR010000016">
    <property type="protein sequence ID" value="KAH0454059.1"/>
    <property type="molecule type" value="Genomic_DNA"/>
</dbReference>
<feature type="region of interest" description="Disordered" evidence="1">
    <location>
        <begin position="1"/>
        <end position="52"/>
    </location>
</feature>
<feature type="compositionally biased region" description="Acidic residues" evidence="1">
    <location>
        <begin position="159"/>
        <end position="175"/>
    </location>
</feature>
<feature type="compositionally biased region" description="Polar residues" evidence="1">
    <location>
        <begin position="1"/>
        <end position="14"/>
    </location>
</feature>
<organism evidence="2 3">
    <name type="scientific">Dendrobium chrysotoxum</name>
    <name type="common">Orchid</name>
    <dbReference type="NCBI Taxonomy" id="161865"/>
    <lineage>
        <taxon>Eukaryota</taxon>
        <taxon>Viridiplantae</taxon>
        <taxon>Streptophyta</taxon>
        <taxon>Embryophyta</taxon>
        <taxon>Tracheophyta</taxon>
        <taxon>Spermatophyta</taxon>
        <taxon>Magnoliopsida</taxon>
        <taxon>Liliopsida</taxon>
        <taxon>Asparagales</taxon>
        <taxon>Orchidaceae</taxon>
        <taxon>Epidendroideae</taxon>
        <taxon>Malaxideae</taxon>
        <taxon>Dendrobiinae</taxon>
        <taxon>Dendrobium</taxon>
    </lineage>
</organism>
<protein>
    <submittedName>
        <fullName evidence="2">Uncharacterized protein</fullName>
    </submittedName>
</protein>
<evidence type="ECO:0000313" key="3">
    <source>
        <dbReference type="Proteomes" id="UP000775213"/>
    </source>
</evidence>
<feature type="compositionally biased region" description="Basic and acidic residues" evidence="1">
    <location>
        <begin position="146"/>
        <end position="158"/>
    </location>
</feature>
<comment type="caution">
    <text evidence="2">The sequence shown here is derived from an EMBL/GenBank/DDBJ whole genome shotgun (WGS) entry which is preliminary data.</text>
</comment>
<proteinExistence type="predicted"/>
<name>A0AAV7GDT4_DENCH</name>
<evidence type="ECO:0000313" key="2">
    <source>
        <dbReference type="EMBL" id="KAH0454059.1"/>
    </source>
</evidence>
<gene>
    <name evidence="2" type="ORF">IEQ34_018383</name>
</gene>
<reference evidence="2 3" key="1">
    <citation type="journal article" date="2021" name="Hortic Res">
        <title>Chromosome-scale assembly of the Dendrobium chrysotoxum genome enhances the understanding of orchid evolution.</title>
        <authorList>
            <person name="Zhang Y."/>
            <person name="Zhang G.Q."/>
            <person name="Zhang D."/>
            <person name="Liu X.D."/>
            <person name="Xu X.Y."/>
            <person name="Sun W.H."/>
            <person name="Yu X."/>
            <person name="Zhu X."/>
            <person name="Wang Z.W."/>
            <person name="Zhao X."/>
            <person name="Zhong W.Y."/>
            <person name="Chen H."/>
            <person name="Yin W.L."/>
            <person name="Huang T."/>
            <person name="Niu S.C."/>
            <person name="Liu Z.J."/>
        </authorList>
    </citation>
    <scope>NUCLEOTIDE SEQUENCE [LARGE SCALE GENOMIC DNA]</scope>
    <source>
        <strain evidence="2">Lindl</strain>
    </source>
</reference>
<feature type="compositionally biased region" description="Acidic residues" evidence="1">
    <location>
        <begin position="31"/>
        <end position="40"/>
    </location>
</feature>
<feature type="region of interest" description="Disordered" evidence="1">
    <location>
        <begin position="72"/>
        <end position="100"/>
    </location>
</feature>
<feature type="compositionally biased region" description="Basic and acidic residues" evidence="1">
    <location>
        <begin position="72"/>
        <end position="87"/>
    </location>
</feature>
<dbReference type="AlphaFoldDB" id="A0AAV7GDT4"/>
<accession>A0AAV7GDT4</accession>
<feature type="compositionally biased region" description="Acidic residues" evidence="1">
    <location>
        <begin position="118"/>
        <end position="145"/>
    </location>
</feature>
<feature type="region of interest" description="Disordered" evidence="1">
    <location>
        <begin position="113"/>
        <end position="175"/>
    </location>
</feature>
<dbReference type="Proteomes" id="UP000775213">
    <property type="component" value="Unassembled WGS sequence"/>
</dbReference>